<comment type="caution">
    <text evidence="2">The sequence shown here is derived from an EMBL/GenBank/DDBJ whole genome shotgun (WGS) entry which is preliminary data.</text>
</comment>
<dbReference type="SMART" id="SM00670">
    <property type="entry name" value="PINc"/>
    <property type="match status" value="1"/>
</dbReference>
<gene>
    <name evidence="2" type="ORF">ENU21_01150</name>
</gene>
<dbReference type="InterPro" id="IPR002716">
    <property type="entry name" value="PIN_dom"/>
</dbReference>
<dbReference type="InterPro" id="IPR041120">
    <property type="entry name" value="PIN_9"/>
</dbReference>
<evidence type="ECO:0000313" key="2">
    <source>
        <dbReference type="EMBL" id="HGM46346.1"/>
    </source>
</evidence>
<proteinExistence type="predicted"/>
<dbReference type="InterPro" id="IPR029060">
    <property type="entry name" value="PIN-like_dom_sf"/>
</dbReference>
<evidence type="ECO:0000259" key="1">
    <source>
        <dbReference type="SMART" id="SM00670"/>
    </source>
</evidence>
<protein>
    <recommendedName>
        <fullName evidence="1">PIN domain-containing protein</fullName>
    </recommendedName>
</protein>
<dbReference type="SUPFAM" id="SSF88723">
    <property type="entry name" value="PIN domain-like"/>
    <property type="match status" value="1"/>
</dbReference>
<name>A0A7C4H3P0_THEPE</name>
<dbReference type="Gene3D" id="3.40.50.1010">
    <property type="entry name" value="5'-nuclease"/>
    <property type="match status" value="1"/>
</dbReference>
<dbReference type="Pfam" id="PF18477">
    <property type="entry name" value="PIN_9"/>
    <property type="match status" value="1"/>
</dbReference>
<organism evidence="2">
    <name type="scientific">Thermofilum pendens</name>
    <dbReference type="NCBI Taxonomy" id="2269"/>
    <lineage>
        <taxon>Archaea</taxon>
        <taxon>Thermoproteota</taxon>
        <taxon>Thermoprotei</taxon>
        <taxon>Thermofilales</taxon>
        <taxon>Thermofilaceae</taxon>
        <taxon>Thermofilum</taxon>
    </lineage>
</organism>
<dbReference type="AlphaFoldDB" id="A0A7C4H3P0"/>
<feature type="domain" description="PIN" evidence="1">
    <location>
        <begin position="5"/>
        <end position="117"/>
    </location>
</feature>
<dbReference type="EMBL" id="DTBQ01000032">
    <property type="protein sequence ID" value="HGM46346.1"/>
    <property type="molecule type" value="Genomic_DNA"/>
</dbReference>
<sequence>MPKCYEAVLDTSSILFAVDRKVDIVDLTLQAQVPVCRIIIPAPVLQEIKFLAEKGKGSRAVKAAVALAVINQMLEKWGKMISIVDPGFSEGPVDDIVIEAARAEGKILVTADRKMRKRARELGVKVYLVAKASLRLL</sequence>
<accession>A0A7C4H3P0</accession>
<reference evidence="2" key="1">
    <citation type="journal article" date="2020" name="mSystems">
        <title>Genome- and Community-Level Interaction Insights into Carbon Utilization and Element Cycling Functions of Hydrothermarchaeota in Hydrothermal Sediment.</title>
        <authorList>
            <person name="Zhou Z."/>
            <person name="Liu Y."/>
            <person name="Xu W."/>
            <person name="Pan J."/>
            <person name="Luo Z.H."/>
            <person name="Li M."/>
        </authorList>
    </citation>
    <scope>NUCLEOTIDE SEQUENCE</scope>
    <source>
        <strain evidence="2">SpSt-649</strain>
    </source>
</reference>